<feature type="binding site" evidence="14">
    <location>
        <position position="72"/>
    </location>
    <ligand>
        <name>substrate</name>
    </ligand>
</feature>
<dbReference type="UniPathway" id="UPA00050">
    <property type="reaction ID" value="UER00461"/>
</dbReference>
<keyword evidence="8 14" id="KW-0547">Nucleotide-binding</keyword>
<dbReference type="NCBIfam" id="NF005155">
    <property type="entry name" value="PRK06635.1-4"/>
    <property type="match status" value="1"/>
</dbReference>
<dbReference type="GO" id="GO:0019877">
    <property type="term" value="P:diaminopimelate biosynthetic process"/>
    <property type="evidence" value="ECO:0007669"/>
    <property type="project" value="UniProtKB-KW"/>
</dbReference>
<dbReference type="SUPFAM" id="SSF53633">
    <property type="entry name" value="Carbamate kinase-like"/>
    <property type="match status" value="1"/>
</dbReference>
<feature type="binding site" evidence="14">
    <location>
        <begin position="170"/>
        <end position="171"/>
    </location>
    <ligand>
        <name>ATP</name>
        <dbReference type="ChEBI" id="CHEBI:30616"/>
    </ligand>
</feature>
<feature type="binding site" evidence="14">
    <location>
        <begin position="5"/>
        <end position="8"/>
    </location>
    <ligand>
        <name>ATP</name>
        <dbReference type="ChEBI" id="CHEBI:30616"/>
    </ligand>
</feature>
<organism evidence="18 19">
    <name type="scientific">Tissierella pigra</name>
    <dbReference type="NCBI Taxonomy" id="2607614"/>
    <lineage>
        <taxon>Bacteria</taxon>
        <taxon>Bacillati</taxon>
        <taxon>Bacillota</taxon>
        <taxon>Tissierellia</taxon>
        <taxon>Tissierellales</taxon>
        <taxon>Tissierellaceae</taxon>
        <taxon>Tissierella</taxon>
    </lineage>
</organism>
<evidence type="ECO:0000256" key="6">
    <source>
        <dbReference type="ARBA" id="ARBA00022605"/>
    </source>
</evidence>
<evidence type="ECO:0000259" key="17">
    <source>
        <dbReference type="Pfam" id="PF00696"/>
    </source>
</evidence>
<sequence length="396" mass="43898">MIIQKYGGSSVETTDKIIQIAKKIIERKKSTKNIIVVVSAMGKDTDGLLELAKKISSEPMERELDVLLSIGEQRTISLLSMALNTLGHKAVSLTGTQAGINTKGNYTRASIEDIEKNVIEKYLEEGNIVIVAGFQGVNEKGDITTLGRGGSDTTAVALAAKFNCPCEIYTDVDGIYSIDPKLYKESCKISEINYDIALEMARLGAKVVDKRALALGKRYEVPIYVGNSFKEQLGTKIGGESMEELKILSLLVDDNQVEVRIKNIPNKIEELSNVFRILGGYNLDIGMTENNLIDEHINISFICSKEYMKLFPSIKKDIVNNVDRFIDVETNHTTRISIVGTGRINQAKVTSEIFDIVKEFGMKYKKFCTSELSLSYYFEGGDIKALVSRIAQAFNL</sequence>
<dbReference type="EMBL" id="VUNQ01000035">
    <property type="protein sequence ID" value="MSU02521.1"/>
    <property type="molecule type" value="Genomic_DNA"/>
</dbReference>
<dbReference type="PANTHER" id="PTHR21499:SF3">
    <property type="entry name" value="ASPARTOKINASE"/>
    <property type="match status" value="1"/>
</dbReference>
<dbReference type="PIRSF" id="PIRSF000726">
    <property type="entry name" value="Asp_kin"/>
    <property type="match status" value="1"/>
</dbReference>
<evidence type="ECO:0000256" key="1">
    <source>
        <dbReference type="ARBA" id="ARBA00003121"/>
    </source>
</evidence>
<dbReference type="Gene3D" id="3.40.1160.10">
    <property type="entry name" value="Acetylglutamate kinase-like"/>
    <property type="match status" value="1"/>
</dbReference>
<dbReference type="GO" id="GO:0009089">
    <property type="term" value="P:lysine biosynthetic process via diaminopimelate"/>
    <property type="evidence" value="ECO:0007669"/>
    <property type="project" value="UniProtKB-UniPathway"/>
</dbReference>
<dbReference type="GO" id="GO:0005829">
    <property type="term" value="C:cytosol"/>
    <property type="evidence" value="ECO:0007669"/>
    <property type="project" value="TreeGrafter"/>
</dbReference>
<dbReference type="PROSITE" id="PS00324">
    <property type="entry name" value="ASPARTOKINASE"/>
    <property type="match status" value="1"/>
</dbReference>
<keyword evidence="6 16" id="KW-0028">Amino-acid biosynthesis</keyword>
<keyword evidence="19" id="KW-1185">Reference proteome</keyword>
<evidence type="ECO:0000256" key="7">
    <source>
        <dbReference type="ARBA" id="ARBA00022679"/>
    </source>
</evidence>
<dbReference type="GO" id="GO:0005524">
    <property type="term" value="F:ATP binding"/>
    <property type="evidence" value="ECO:0007669"/>
    <property type="project" value="UniProtKB-KW"/>
</dbReference>
<name>A0A6N7XKB7_9FIRM</name>
<protein>
    <recommendedName>
        <fullName evidence="15">Aspartokinase</fullName>
        <ecNumber evidence="15">2.7.2.4</ecNumber>
    </recommendedName>
</protein>
<dbReference type="RefSeq" id="WP_154441464.1">
    <property type="nucleotide sequence ID" value="NZ_JAHLPJ010000001.1"/>
</dbReference>
<keyword evidence="9 15" id="KW-0418">Kinase</keyword>
<evidence type="ECO:0000256" key="16">
    <source>
        <dbReference type="RuleBase" id="RU004249"/>
    </source>
</evidence>
<dbReference type="InterPro" id="IPR036393">
    <property type="entry name" value="AceGlu_kinase-like_sf"/>
</dbReference>
<feature type="binding site" evidence="14">
    <location>
        <position position="176"/>
    </location>
    <ligand>
        <name>ATP</name>
        <dbReference type="ChEBI" id="CHEBI:30616"/>
    </ligand>
</feature>
<keyword evidence="11" id="KW-0220">Diaminopimelate biosynthesis</keyword>
<dbReference type="NCBIfam" id="NF005154">
    <property type="entry name" value="PRK06635.1-2"/>
    <property type="match status" value="1"/>
</dbReference>
<evidence type="ECO:0000256" key="3">
    <source>
        <dbReference type="ARBA" id="ARBA00004986"/>
    </source>
</evidence>
<dbReference type="InterPro" id="IPR041740">
    <property type="entry name" value="AKii-LysC-BS"/>
</dbReference>
<feature type="binding site" evidence="14">
    <location>
        <position position="45"/>
    </location>
    <ligand>
        <name>substrate</name>
    </ligand>
</feature>
<feature type="domain" description="Aspartate/glutamate/uridylate kinase" evidence="17">
    <location>
        <begin position="2"/>
        <end position="227"/>
    </location>
</feature>
<dbReference type="FunFam" id="3.40.1160.10:FF:000002">
    <property type="entry name" value="Aspartokinase"/>
    <property type="match status" value="1"/>
</dbReference>
<evidence type="ECO:0000256" key="10">
    <source>
        <dbReference type="ARBA" id="ARBA00022840"/>
    </source>
</evidence>
<comment type="pathway">
    <text evidence="2 16">Amino-acid biosynthesis; L-lysine biosynthesis via DAP pathway; (S)-tetrahydrodipicolinate from L-aspartate: step 1/4.</text>
</comment>
<evidence type="ECO:0000256" key="13">
    <source>
        <dbReference type="ARBA" id="ARBA00047872"/>
    </source>
</evidence>
<feature type="binding site" evidence="14">
    <location>
        <begin position="206"/>
        <end position="207"/>
    </location>
    <ligand>
        <name>ATP</name>
        <dbReference type="ChEBI" id="CHEBI:30616"/>
    </ligand>
</feature>
<dbReference type="InterPro" id="IPR005260">
    <property type="entry name" value="Asp_kin_monofn"/>
</dbReference>
<dbReference type="Gene3D" id="3.30.70.260">
    <property type="match status" value="2"/>
</dbReference>
<evidence type="ECO:0000256" key="4">
    <source>
        <dbReference type="ARBA" id="ARBA00005139"/>
    </source>
</evidence>
<evidence type="ECO:0000256" key="8">
    <source>
        <dbReference type="ARBA" id="ARBA00022741"/>
    </source>
</evidence>
<comment type="catalytic activity">
    <reaction evidence="13 15">
        <text>L-aspartate + ATP = 4-phospho-L-aspartate + ADP</text>
        <dbReference type="Rhea" id="RHEA:23776"/>
        <dbReference type="ChEBI" id="CHEBI:29991"/>
        <dbReference type="ChEBI" id="CHEBI:30616"/>
        <dbReference type="ChEBI" id="CHEBI:57535"/>
        <dbReference type="ChEBI" id="CHEBI:456216"/>
        <dbReference type="EC" id="2.7.2.4"/>
    </reaction>
</comment>
<evidence type="ECO:0000256" key="15">
    <source>
        <dbReference type="RuleBase" id="RU003448"/>
    </source>
</evidence>
<dbReference type="GO" id="GO:0004072">
    <property type="term" value="F:aspartate kinase activity"/>
    <property type="evidence" value="ECO:0007669"/>
    <property type="project" value="UniProtKB-EC"/>
</dbReference>
<comment type="pathway">
    <text evidence="3 16">Amino-acid biosynthesis; L-methionine biosynthesis via de novo pathway; L-homoserine from L-aspartate: step 1/3.</text>
</comment>
<dbReference type="InterPro" id="IPR045865">
    <property type="entry name" value="ACT-like_dom_sf"/>
</dbReference>
<dbReference type="Proteomes" id="UP000469523">
    <property type="component" value="Unassembled WGS sequence"/>
</dbReference>
<evidence type="ECO:0000256" key="14">
    <source>
        <dbReference type="PIRSR" id="PIRSR000726-1"/>
    </source>
</evidence>
<reference evidence="18 19" key="1">
    <citation type="submission" date="2019-09" db="EMBL/GenBank/DDBJ databases">
        <title>In-depth cultivation of the pig gut microbiome towards novel bacterial diversity and tailored functional studies.</title>
        <authorList>
            <person name="Wylensek D."/>
            <person name="Hitch T.C.A."/>
            <person name="Clavel T."/>
        </authorList>
    </citation>
    <scope>NUCLEOTIDE SEQUENCE [LARGE SCALE GENOMIC DNA]</scope>
    <source>
        <strain evidence="18 19">WCA3-693-APC-4?</strain>
    </source>
</reference>
<dbReference type="GO" id="GO:0009090">
    <property type="term" value="P:homoserine biosynthetic process"/>
    <property type="evidence" value="ECO:0007669"/>
    <property type="project" value="TreeGrafter"/>
</dbReference>
<dbReference type="CDD" id="cd04261">
    <property type="entry name" value="AAK_AKii-LysC-BS"/>
    <property type="match status" value="1"/>
</dbReference>
<keyword evidence="10 14" id="KW-0067">ATP-binding</keyword>
<comment type="caution">
    <text evidence="18">The sequence shown here is derived from an EMBL/GenBank/DDBJ whole genome shotgun (WGS) entry which is preliminary data.</text>
</comment>
<dbReference type="InterPro" id="IPR001048">
    <property type="entry name" value="Asp/Glu/Uridylate_kinase"/>
</dbReference>
<evidence type="ECO:0000313" key="18">
    <source>
        <dbReference type="EMBL" id="MSU02521.1"/>
    </source>
</evidence>
<dbReference type="InterPro" id="IPR018042">
    <property type="entry name" value="Aspartate_kinase_CS"/>
</dbReference>
<dbReference type="Pfam" id="PF00696">
    <property type="entry name" value="AA_kinase"/>
    <property type="match status" value="1"/>
</dbReference>
<evidence type="ECO:0000256" key="2">
    <source>
        <dbReference type="ARBA" id="ARBA00004766"/>
    </source>
</evidence>
<dbReference type="PANTHER" id="PTHR21499">
    <property type="entry name" value="ASPARTATE KINASE"/>
    <property type="match status" value="1"/>
</dbReference>
<evidence type="ECO:0000256" key="12">
    <source>
        <dbReference type="ARBA" id="ARBA00023154"/>
    </source>
</evidence>
<keyword evidence="7 15" id="KW-0808">Transferase</keyword>
<dbReference type="InterPro" id="IPR001341">
    <property type="entry name" value="Asp_kinase"/>
</dbReference>
<proteinExistence type="inferred from homology"/>
<evidence type="ECO:0000256" key="11">
    <source>
        <dbReference type="ARBA" id="ARBA00022915"/>
    </source>
</evidence>
<evidence type="ECO:0000256" key="9">
    <source>
        <dbReference type="ARBA" id="ARBA00022777"/>
    </source>
</evidence>
<dbReference type="AlphaFoldDB" id="A0A6N7XKB7"/>
<dbReference type="UniPathway" id="UPA00034">
    <property type="reaction ID" value="UER00015"/>
</dbReference>
<dbReference type="NCBIfam" id="TIGR00657">
    <property type="entry name" value="asp_kinases"/>
    <property type="match status" value="1"/>
</dbReference>
<dbReference type="GO" id="GO:0009088">
    <property type="term" value="P:threonine biosynthetic process"/>
    <property type="evidence" value="ECO:0007669"/>
    <property type="project" value="UniProtKB-UniPathway"/>
</dbReference>
<accession>A0A6N7XKB7</accession>
<comment type="function">
    <text evidence="1">Catalyzes the phosphorylation of the beta-carboxyl group of aspartic acid with ATP to yield 4-phospho-L-aspartate, which is involved in the branched biosynthetic pathway leading to the biosynthesis of amino acids threonine, isoleucine and methionine.</text>
</comment>
<comment type="pathway">
    <text evidence="4 16">Amino-acid biosynthesis; L-threonine biosynthesis; L-threonine from L-aspartate: step 1/5.</text>
</comment>
<dbReference type="UniPathway" id="UPA00051">
    <property type="reaction ID" value="UER00462"/>
</dbReference>
<comment type="similarity">
    <text evidence="5 15">Belongs to the aspartokinase family.</text>
</comment>
<keyword evidence="12" id="KW-0457">Lysine biosynthesis</keyword>
<gene>
    <name evidence="18" type="ORF">FYJ83_13755</name>
</gene>
<evidence type="ECO:0000256" key="5">
    <source>
        <dbReference type="ARBA" id="ARBA00010122"/>
    </source>
</evidence>
<dbReference type="SUPFAM" id="SSF55021">
    <property type="entry name" value="ACT-like"/>
    <property type="match status" value="1"/>
</dbReference>
<dbReference type="EC" id="2.7.2.4" evidence="15"/>
<evidence type="ECO:0000313" key="19">
    <source>
        <dbReference type="Proteomes" id="UP000469523"/>
    </source>
</evidence>